<feature type="compositionally biased region" description="Basic and acidic residues" evidence="1">
    <location>
        <begin position="36"/>
        <end position="47"/>
    </location>
</feature>
<evidence type="ECO:0000313" key="2">
    <source>
        <dbReference type="EMBL" id="CAD8577394.1"/>
    </source>
</evidence>
<feature type="region of interest" description="Disordered" evidence="1">
    <location>
        <begin position="35"/>
        <end position="84"/>
    </location>
</feature>
<accession>A0A7S0KCU8</accession>
<protein>
    <submittedName>
        <fullName evidence="2">Uncharacterized protein</fullName>
    </submittedName>
</protein>
<evidence type="ECO:0000256" key="1">
    <source>
        <dbReference type="SAM" id="MobiDB-lite"/>
    </source>
</evidence>
<organism evidence="2">
    <name type="scientific">Ostreococcus mediterraneus</name>
    <dbReference type="NCBI Taxonomy" id="1486918"/>
    <lineage>
        <taxon>Eukaryota</taxon>
        <taxon>Viridiplantae</taxon>
        <taxon>Chlorophyta</taxon>
        <taxon>Mamiellophyceae</taxon>
        <taxon>Mamiellales</taxon>
        <taxon>Bathycoccaceae</taxon>
        <taxon>Ostreococcus</taxon>
    </lineage>
</organism>
<feature type="compositionally biased region" description="Polar residues" evidence="1">
    <location>
        <begin position="57"/>
        <end position="81"/>
    </location>
</feature>
<dbReference type="EMBL" id="HBEW01001356">
    <property type="protein sequence ID" value="CAD8577394.1"/>
    <property type="molecule type" value="Transcribed_RNA"/>
</dbReference>
<gene>
    <name evidence="2" type="ORF">OMED0929_LOCUS1182</name>
</gene>
<reference evidence="2" key="1">
    <citation type="submission" date="2021-01" db="EMBL/GenBank/DDBJ databases">
        <authorList>
            <person name="Corre E."/>
            <person name="Pelletier E."/>
            <person name="Niang G."/>
            <person name="Scheremetjew M."/>
            <person name="Finn R."/>
            <person name="Kale V."/>
            <person name="Holt S."/>
            <person name="Cochrane G."/>
            <person name="Meng A."/>
            <person name="Brown T."/>
            <person name="Cohen L."/>
        </authorList>
    </citation>
    <scope>NUCLEOTIDE SEQUENCE</scope>
    <source>
        <strain evidence="2">Clade-D-RCC2572</strain>
    </source>
</reference>
<dbReference type="AlphaFoldDB" id="A0A7S0KCU8"/>
<proteinExistence type="predicted"/>
<sequence>MSNEHASPTVRASESLKVIRDATYSLRALVPPDVSEPARCRSIDGHRPMPNVPGDMASSSTPDVTTTHALSSELGEQNASVPSKYAGDSCVTDAKLVFEAVDAVRVPKPLDARDIQDFIDARKATQNLTPKSDVKVVKIDSGNVRVRRAGTPQ</sequence>
<name>A0A7S0KCU8_9CHLO</name>